<gene>
    <name evidence="1" type="ORF">D7V94_13440</name>
</gene>
<proteinExistence type="predicted"/>
<accession>A0A3A9AFZ4</accession>
<evidence type="ECO:0000313" key="1">
    <source>
        <dbReference type="EMBL" id="RKI90432.1"/>
    </source>
</evidence>
<dbReference type="EMBL" id="RAYQ01000014">
    <property type="protein sequence ID" value="RKI90432.1"/>
    <property type="molecule type" value="Genomic_DNA"/>
</dbReference>
<dbReference type="OrthoDB" id="1861915at2"/>
<organism evidence="1 2">
    <name type="scientific">Parablautia intestinalis</name>
    <dbReference type="NCBI Taxonomy" id="2320100"/>
    <lineage>
        <taxon>Bacteria</taxon>
        <taxon>Bacillati</taxon>
        <taxon>Bacillota</taxon>
        <taxon>Clostridia</taxon>
        <taxon>Lachnospirales</taxon>
        <taxon>Lachnospiraceae</taxon>
        <taxon>Parablautia</taxon>
    </lineage>
</organism>
<dbReference type="Proteomes" id="UP000280696">
    <property type="component" value="Unassembled WGS sequence"/>
</dbReference>
<keyword evidence="2" id="KW-1185">Reference proteome</keyword>
<name>A0A3A9AFZ4_9FIRM</name>
<comment type="caution">
    <text evidence="1">The sequence shown here is derived from an EMBL/GenBank/DDBJ whole genome shotgun (WGS) entry which is preliminary data.</text>
</comment>
<dbReference type="AlphaFoldDB" id="A0A3A9AFZ4"/>
<dbReference type="Pfam" id="PF21822">
    <property type="entry name" value="Phage_TAC_15"/>
    <property type="match status" value="1"/>
</dbReference>
<reference evidence="1 2" key="1">
    <citation type="submission" date="2018-09" db="EMBL/GenBank/DDBJ databases">
        <title>Murine metabolic-syndrome-specific gut microbial biobank.</title>
        <authorList>
            <person name="Liu C."/>
        </authorList>
    </citation>
    <scope>NUCLEOTIDE SEQUENCE [LARGE SCALE GENOMIC DNA]</scope>
    <source>
        <strain evidence="1 2">0.1xD8-82</strain>
    </source>
</reference>
<evidence type="ECO:0000313" key="2">
    <source>
        <dbReference type="Proteomes" id="UP000280696"/>
    </source>
</evidence>
<protein>
    <submittedName>
        <fullName evidence="1">Uncharacterized protein</fullName>
    </submittedName>
</protein>
<sequence length="171" mass="18297">MNTARNISKMMEPKEASVGGNLFYIYPFPAFKSANISGEIAALLTPMLASLASVVGTGGEKHLMDMDIGEAAPHIVGAFSSLSGDKVEKLLRDLLLPGNIGVRTAAGVDPQFLTEDLSNEIFCGNTQDMFILAYHVIKVNYAGFFEKFGNLSGKVADMAQKMAFPGMAPLM</sequence>
<dbReference type="InterPro" id="IPR049156">
    <property type="entry name" value="Phage_chap_TAC_15-like"/>
</dbReference>
<dbReference type="RefSeq" id="WP_120470612.1">
    <property type="nucleotide sequence ID" value="NZ_RAYQ01000014.1"/>
</dbReference>